<gene>
    <name evidence="2" type="ORF">C7C56_007870</name>
</gene>
<evidence type="ECO:0000313" key="3">
    <source>
        <dbReference type="Proteomes" id="UP000241421"/>
    </source>
</evidence>
<protein>
    <submittedName>
        <fullName evidence="2">ATP-binding protein</fullName>
    </submittedName>
</protein>
<proteinExistence type="predicted"/>
<keyword evidence="2" id="KW-0547">Nucleotide-binding</keyword>
<evidence type="ECO:0000313" key="2">
    <source>
        <dbReference type="EMBL" id="PWF49190.1"/>
    </source>
</evidence>
<dbReference type="GO" id="GO:0005524">
    <property type="term" value="F:ATP binding"/>
    <property type="evidence" value="ECO:0007669"/>
    <property type="project" value="UniProtKB-KW"/>
</dbReference>
<keyword evidence="1" id="KW-0472">Membrane</keyword>
<evidence type="ECO:0000256" key="1">
    <source>
        <dbReference type="SAM" id="Phobius"/>
    </source>
</evidence>
<feature type="transmembrane region" description="Helical" evidence="1">
    <location>
        <begin position="34"/>
        <end position="53"/>
    </location>
</feature>
<organism evidence="2 3">
    <name type="scientific">Massilia glaciei</name>
    <dbReference type="NCBI Taxonomy" id="1524097"/>
    <lineage>
        <taxon>Bacteria</taxon>
        <taxon>Pseudomonadati</taxon>
        <taxon>Pseudomonadota</taxon>
        <taxon>Betaproteobacteria</taxon>
        <taxon>Burkholderiales</taxon>
        <taxon>Oxalobacteraceae</taxon>
        <taxon>Telluria group</taxon>
        <taxon>Massilia</taxon>
    </lineage>
</organism>
<feature type="non-terminal residue" evidence="2">
    <location>
        <position position="69"/>
    </location>
</feature>
<dbReference type="EMBL" id="PXWF02000104">
    <property type="protein sequence ID" value="PWF49190.1"/>
    <property type="molecule type" value="Genomic_DNA"/>
</dbReference>
<dbReference type="AlphaFoldDB" id="A0A2U2HNV2"/>
<keyword evidence="1" id="KW-1133">Transmembrane helix</keyword>
<dbReference type="Proteomes" id="UP000241421">
    <property type="component" value="Unassembled WGS sequence"/>
</dbReference>
<comment type="caution">
    <text evidence="2">The sequence shown here is derived from an EMBL/GenBank/DDBJ whole genome shotgun (WGS) entry which is preliminary data.</text>
</comment>
<name>A0A2U2HNV2_9BURK</name>
<accession>A0A2U2HNV2</accession>
<keyword evidence="1" id="KW-0812">Transmembrane</keyword>
<reference evidence="2 3" key="1">
    <citation type="submission" date="2018-04" db="EMBL/GenBank/DDBJ databases">
        <title>Massilia violaceinigra sp. nov., a novel purple-pigmented bacterium isolated from Tianshan glacier, Xinjiang, China.</title>
        <authorList>
            <person name="Wang H."/>
        </authorList>
    </citation>
    <scope>NUCLEOTIDE SEQUENCE [LARGE SCALE GENOMIC DNA]</scope>
    <source>
        <strain evidence="2 3">B448-2</strain>
    </source>
</reference>
<keyword evidence="2" id="KW-0067">ATP-binding</keyword>
<sequence length="69" mass="6807">MGSEARLKGALLLAFGAMLGLAMCAGAVPDSPRLLVLCALAALAPAGLAWFCLNRLGARAPAAAERGAG</sequence>
<keyword evidence="3" id="KW-1185">Reference proteome</keyword>